<keyword evidence="3" id="KW-0282">Flagellum</keyword>
<protein>
    <submittedName>
        <fullName evidence="3">Flagellar hook-length control FliK family protein</fullName>
    </submittedName>
</protein>
<evidence type="ECO:0000259" key="2">
    <source>
        <dbReference type="Pfam" id="PF02120"/>
    </source>
</evidence>
<keyword evidence="4" id="KW-1185">Reference proteome</keyword>
<dbReference type="Gene3D" id="3.30.750.140">
    <property type="match status" value="1"/>
</dbReference>
<evidence type="ECO:0000256" key="1">
    <source>
        <dbReference type="SAM" id="MobiDB-lite"/>
    </source>
</evidence>
<dbReference type="InterPro" id="IPR021136">
    <property type="entry name" value="Flagellar_hook_control-like_C"/>
</dbReference>
<proteinExistence type="predicted"/>
<feature type="compositionally biased region" description="Low complexity" evidence="1">
    <location>
        <begin position="30"/>
        <end position="52"/>
    </location>
</feature>
<name>A0ABR5THN0_9BURK</name>
<accession>A0ABR5THN0</accession>
<feature type="region of interest" description="Disordered" evidence="1">
    <location>
        <begin position="30"/>
        <end position="58"/>
    </location>
</feature>
<feature type="compositionally biased region" description="Low complexity" evidence="1">
    <location>
        <begin position="237"/>
        <end position="255"/>
    </location>
</feature>
<reference evidence="3 4" key="1">
    <citation type="submission" date="2015-11" db="EMBL/GenBank/DDBJ databases">
        <authorList>
            <person name="Sahl J."/>
            <person name="Wagner D."/>
            <person name="Keim P."/>
        </authorList>
    </citation>
    <scope>NUCLEOTIDE SEQUENCE [LARGE SCALE GENOMIC DNA]</scope>
    <source>
        <strain evidence="3 4">BDU18</strain>
    </source>
</reference>
<dbReference type="Proteomes" id="UP000070255">
    <property type="component" value="Unassembled WGS sequence"/>
</dbReference>
<feature type="compositionally biased region" description="Low complexity" evidence="1">
    <location>
        <begin position="279"/>
        <end position="289"/>
    </location>
</feature>
<evidence type="ECO:0000313" key="4">
    <source>
        <dbReference type="Proteomes" id="UP000070255"/>
    </source>
</evidence>
<dbReference type="EMBL" id="LNJQ01000001">
    <property type="protein sequence ID" value="KWZ44503.1"/>
    <property type="molecule type" value="Genomic_DNA"/>
</dbReference>
<feature type="domain" description="Flagellar hook-length control protein-like C-terminal" evidence="2">
    <location>
        <begin position="359"/>
        <end position="433"/>
    </location>
</feature>
<keyword evidence="3" id="KW-0969">Cilium</keyword>
<feature type="compositionally biased region" description="Low complexity" evidence="1">
    <location>
        <begin position="458"/>
        <end position="504"/>
    </location>
</feature>
<feature type="compositionally biased region" description="Acidic residues" evidence="1">
    <location>
        <begin position="512"/>
        <end position="521"/>
    </location>
</feature>
<feature type="region of interest" description="Disordered" evidence="1">
    <location>
        <begin position="279"/>
        <end position="304"/>
    </location>
</feature>
<dbReference type="Pfam" id="PF02120">
    <property type="entry name" value="Flg_hook"/>
    <property type="match status" value="1"/>
</dbReference>
<evidence type="ECO:0000313" key="3">
    <source>
        <dbReference type="EMBL" id="KWZ44503.1"/>
    </source>
</evidence>
<sequence length="521" mass="50434">MTAIDTAAAAILASRIDSLLDAIQPSAGGAAAAQVGTSGAPPASAPPQQAAGGPPPASAQAVLSEVGLTLDAISRYGGDATPAVVGAAPLLPAPPIASAAQAAALVDPLLVVASDAGNPGPSAAAPGAQAAQAAQAAAQASSGASPAAALSAALAQAVAESGLFYESHLAQWLAGQRTTAELAREPQARLATAGQPGAQAGQAGNALDDALADLLAARLPLPQGGRDAPAQSAARNPGQPAGDAGEGAAASGRAPPNAAALARSVDAYAALAGEDGKPAAAQAAQTAGARPGMPPPDAEAPASVAASLHAATLPIVRQQLDLLATDQFRWTGEAWPGARLDWTIEPDERHGRERPSSEAEAPDARGWRTRLTLALPSLGTVDAELVLNGEQLAARLRVSEAGAARLAPHGDALRARLQALGLQVSGLSIRVIDGVPDGFDATVARAAASAYARAAASGEPGAAGAAGATGPTGPTGERGAAGPTGAAGIASGAAAGAGAAGVEPRTPPSPVETDDDWELAR</sequence>
<organism evidence="3 4">
    <name type="scientific">Burkholderia savannae</name>
    <dbReference type="NCBI Taxonomy" id="1637837"/>
    <lineage>
        <taxon>Bacteria</taxon>
        <taxon>Pseudomonadati</taxon>
        <taxon>Pseudomonadota</taxon>
        <taxon>Betaproteobacteria</taxon>
        <taxon>Burkholderiales</taxon>
        <taxon>Burkholderiaceae</taxon>
        <taxon>Burkholderia</taxon>
        <taxon>pseudomallei group</taxon>
    </lineage>
</organism>
<feature type="region of interest" description="Disordered" evidence="1">
    <location>
        <begin position="458"/>
        <end position="521"/>
    </location>
</feature>
<dbReference type="InterPro" id="IPR038610">
    <property type="entry name" value="FliK-like_C_sf"/>
</dbReference>
<feature type="region of interest" description="Disordered" evidence="1">
    <location>
        <begin position="221"/>
        <end position="255"/>
    </location>
</feature>
<dbReference type="RefSeq" id="WP_060822232.1">
    <property type="nucleotide sequence ID" value="NZ_LNJQ01000001.1"/>
</dbReference>
<keyword evidence="3" id="KW-0966">Cell projection</keyword>
<comment type="caution">
    <text evidence="3">The sequence shown here is derived from an EMBL/GenBank/DDBJ whole genome shotgun (WGS) entry which is preliminary data.</text>
</comment>
<gene>
    <name evidence="3" type="ORF">WS72_17700</name>
</gene>